<dbReference type="PROSITE" id="PS50119">
    <property type="entry name" value="ZF_BBOX"/>
    <property type="match status" value="1"/>
</dbReference>
<evidence type="ECO:0000256" key="5">
    <source>
        <dbReference type="SAM" id="Coils"/>
    </source>
</evidence>
<reference evidence="8 9" key="1">
    <citation type="journal article" date="2018" name="Nat. Ecol. Evol.">
        <title>Shark genomes provide insights into elasmobranch evolution and the origin of vertebrates.</title>
        <authorList>
            <person name="Hara Y"/>
            <person name="Yamaguchi K"/>
            <person name="Onimaru K"/>
            <person name="Kadota M"/>
            <person name="Koyanagi M"/>
            <person name="Keeley SD"/>
            <person name="Tatsumi K"/>
            <person name="Tanaka K"/>
            <person name="Motone F"/>
            <person name="Kageyama Y"/>
            <person name="Nozu R"/>
            <person name="Adachi N"/>
            <person name="Nishimura O"/>
            <person name="Nakagawa R"/>
            <person name="Tanegashima C"/>
            <person name="Kiyatake I"/>
            <person name="Matsumoto R"/>
            <person name="Murakumo K"/>
            <person name="Nishida K"/>
            <person name="Terakita A"/>
            <person name="Kuratani S"/>
            <person name="Sato K"/>
            <person name="Hyodo S Kuraku.S."/>
        </authorList>
    </citation>
    <scope>NUCLEOTIDE SEQUENCE [LARGE SCALE GENOMIC DNA]</scope>
</reference>
<keyword evidence="1" id="KW-0479">Metal-binding</keyword>
<evidence type="ECO:0008006" key="10">
    <source>
        <dbReference type="Google" id="ProtNLM"/>
    </source>
</evidence>
<evidence type="ECO:0000259" key="6">
    <source>
        <dbReference type="PROSITE" id="PS50089"/>
    </source>
</evidence>
<dbReference type="Gene3D" id="3.30.40.10">
    <property type="entry name" value="Zinc/RING finger domain, C3HC4 (zinc finger)"/>
    <property type="match status" value="1"/>
</dbReference>
<dbReference type="CDD" id="cd16594">
    <property type="entry name" value="RING-HC_TRIM7-like_C-IV"/>
    <property type="match status" value="1"/>
</dbReference>
<dbReference type="SMART" id="SM00336">
    <property type="entry name" value="BBOX"/>
    <property type="match status" value="1"/>
</dbReference>
<feature type="domain" description="RING-type" evidence="6">
    <location>
        <begin position="16"/>
        <end position="56"/>
    </location>
</feature>
<evidence type="ECO:0000259" key="7">
    <source>
        <dbReference type="PROSITE" id="PS50119"/>
    </source>
</evidence>
<dbReference type="SUPFAM" id="SSF57850">
    <property type="entry name" value="RING/U-box"/>
    <property type="match status" value="1"/>
</dbReference>
<keyword evidence="5" id="KW-0175">Coiled coil</keyword>
<feature type="coiled-coil region" evidence="5">
    <location>
        <begin position="202"/>
        <end position="236"/>
    </location>
</feature>
<dbReference type="SUPFAM" id="SSF57845">
    <property type="entry name" value="B-box zinc-binding domain"/>
    <property type="match status" value="1"/>
</dbReference>
<dbReference type="PROSITE" id="PS50089">
    <property type="entry name" value="ZF_RING_2"/>
    <property type="match status" value="1"/>
</dbReference>
<keyword evidence="2 4" id="KW-0863">Zinc-finger</keyword>
<dbReference type="Pfam" id="PF15227">
    <property type="entry name" value="zf-C3HC4_4"/>
    <property type="match status" value="1"/>
</dbReference>
<organism evidence="8 9">
    <name type="scientific">Chiloscyllium punctatum</name>
    <name type="common">Brownbanded bambooshark</name>
    <name type="synonym">Hemiscyllium punctatum</name>
    <dbReference type="NCBI Taxonomy" id="137246"/>
    <lineage>
        <taxon>Eukaryota</taxon>
        <taxon>Metazoa</taxon>
        <taxon>Chordata</taxon>
        <taxon>Craniata</taxon>
        <taxon>Vertebrata</taxon>
        <taxon>Chondrichthyes</taxon>
        <taxon>Elasmobranchii</taxon>
        <taxon>Galeomorphii</taxon>
        <taxon>Galeoidea</taxon>
        <taxon>Orectolobiformes</taxon>
        <taxon>Hemiscylliidae</taxon>
        <taxon>Chiloscyllium</taxon>
    </lineage>
</organism>
<evidence type="ECO:0000256" key="1">
    <source>
        <dbReference type="ARBA" id="ARBA00022723"/>
    </source>
</evidence>
<evidence type="ECO:0000256" key="4">
    <source>
        <dbReference type="PROSITE-ProRule" id="PRU00024"/>
    </source>
</evidence>
<dbReference type="Gene3D" id="3.30.160.60">
    <property type="entry name" value="Classic Zinc Finger"/>
    <property type="match status" value="1"/>
</dbReference>
<feature type="domain" description="B box-type" evidence="7">
    <location>
        <begin position="88"/>
        <end position="129"/>
    </location>
</feature>
<keyword evidence="9" id="KW-1185">Reference proteome</keyword>
<sequence length="264" mass="31190">MASKQKEENWTEEIICPICHEFFTDPISLDCGHNFCRSCITKCWEKKAINSCPECRDSFPHRDLRINKLLAKLAEKARQEKQVPKVKENQLMCDNHREELKWVCQIENKLICGTCKDSAEHGQHRELPIEDVIETYKKRVKSSLDSLSGDQSVEQESEKTLKQKIFDLKEQANSLEKHIKSEFRELHQILTAKEQRLLSDLREEEKRIVEPMEKNLREIQERLKSIEEKRSSLQTLMEQNDVLAFLKVRQYLPDQFSQTLQSFK</sequence>
<dbReference type="PROSITE" id="PS00518">
    <property type="entry name" value="ZF_RING_1"/>
    <property type="match status" value="1"/>
</dbReference>
<gene>
    <name evidence="8" type="ORF">chiPu_0021319</name>
</gene>
<dbReference type="InterPro" id="IPR017907">
    <property type="entry name" value="Znf_RING_CS"/>
</dbReference>
<accession>A0A401RQ23</accession>
<proteinExistence type="predicted"/>
<dbReference type="Pfam" id="PF00643">
    <property type="entry name" value="zf-B_box"/>
    <property type="match status" value="1"/>
</dbReference>
<dbReference type="AlphaFoldDB" id="A0A401RQ23"/>
<protein>
    <recommendedName>
        <fullName evidence="10">RING-type domain-containing protein</fullName>
    </recommendedName>
</protein>
<dbReference type="GO" id="GO:0008270">
    <property type="term" value="F:zinc ion binding"/>
    <property type="evidence" value="ECO:0007669"/>
    <property type="project" value="UniProtKB-KW"/>
</dbReference>
<keyword evidence="3" id="KW-0862">Zinc</keyword>
<dbReference type="OMA" id="HEKERIH"/>
<dbReference type="InterPro" id="IPR001841">
    <property type="entry name" value="Znf_RING"/>
</dbReference>
<evidence type="ECO:0000313" key="9">
    <source>
        <dbReference type="Proteomes" id="UP000287033"/>
    </source>
</evidence>
<dbReference type="Proteomes" id="UP000287033">
    <property type="component" value="Unassembled WGS sequence"/>
</dbReference>
<dbReference type="EMBL" id="BEZZ01003695">
    <property type="protein sequence ID" value="GCC20226.1"/>
    <property type="molecule type" value="Genomic_DNA"/>
</dbReference>
<name>A0A401RQ23_CHIPU</name>
<evidence type="ECO:0000313" key="8">
    <source>
        <dbReference type="EMBL" id="GCC20226.1"/>
    </source>
</evidence>
<evidence type="ECO:0000256" key="3">
    <source>
        <dbReference type="ARBA" id="ARBA00022833"/>
    </source>
</evidence>
<dbReference type="OrthoDB" id="654191at2759"/>
<evidence type="ECO:0000256" key="2">
    <source>
        <dbReference type="ARBA" id="ARBA00022771"/>
    </source>
</evidence>
<dbReference type="PANTHER" id="PTHR24103">
    <property type="entry name" value="E3 UBIQUITIN-PROTEIN LIGASE TRIM"/>
    <property type="match status" value="1"/>
</dbReference>
<dbReference type="InterPro" id="IPR050143">
    <property type="entry name" value="TRIM/RBCC"/>
</dbReference>
<comment type="caution">
    <text evidence="8">The sequence shown here is derived from an EMBL/GenBank/DDBJ whole genome shotgun (WGS) entry which is preliminary data.</text>
</comment>
<dbReference type="STRING" id="137246.A0A401RQ23"/>
<dbReference type="InterPro" id="IPR013083">
    <property type="entry name" value="Znf_RING/FYVE/PHD"/>
</dbReference>
<dbReference type="InterPro" id="IPR000315">
    <property type="entry name" value="Znf_B-box"/>
</dbReference>
<dbReference type="SMART" id="SM00184">
    <property type="entry name" value="RING"/>
    <property type="match status" value="1"/>
</dbReference>